<evidence type="ECO:0000256" key="1">
    <source>
        <dbReference type="ARBA" id="ARBA00004123"/>
    </source>
</evidence>
<keyword evidence="7" id="KW-0949">S-adenosyl-L-methionine</keyword>
<dbReference type="GO" id="GO:0005634">
    <property type="term" value="C:nucleus"/>
    <property type="evidence" value="ECO:0007669"/>
    <property type="project" value="UniProtKB-SubCell"/>
</dbReference>
<evidence type="ECO:0000256" key="2">
    <source>
        <dbReference type="ARBA" id="ARBA00004496"/>
    </source>
</evidence>
<dbReference type="Gene3D" id="3.40.50.150">
    <property type="entry name" value="Vaccinia Virus protein VP39"/>
    <property type="match status" value="1"/>
</dbReference>
<evidence type="ECO:0000256" key="5">
    <source>
        <dbReference type="ARBA" id="ARBA00022603"/>
    </source>
</evidence>
<dbReference type="OrthoDB" id="2506646at2759"/>
<sequence>MFKFEFIEQLPPFITYSNLKIKSGLSIYKRELYDAKYQTIVNLAEEEEEGAENAEKKDEGRAQKETLESLQSTSDLIPGVYEGGFKTWECSIDLATHLDPVLNNLKTLFIRPDVSTHCDADPGRNADPDKPFRLLEIGCGTAVPTASLCFQLFAYLLSLDPSAHNHPTSVSDNHLQPPILEIILQDFNSDAFYQASRAAEKCRRVNRSKKGNNNVADDEGEEGTDEEEMCEDDLEITDELKRDFEMFLRRHRIRLTFICGSWSTFELPPIGPPSSCSPSGVLECGSKGRSKGCEVIMSSETLYSTASLPSLVEVILACKINPPKGEESTILVASKSVYFGVGGGTHSFIHLLENKHRATVSLIHLHQSPISPLPSNGISRVLMDIKFKP</sequence>
<dbReference type="STRING" id="27349.A0A0L6URG6"/>
<feature type="compositionally biased region" description="Basic and acidic residues" evidence="10">
    <location>
        <begin position="53"/>
        <end position="67"/>
    </location>
</feature>
<comment type="similarity">
    <text evidence="9">Belongs to the methyltransferase superfamily. METTL18 family.</text>
</comment>
<evidence type="ECO:0000256" key="6">
    <source>
        <dbReference type="ARBA" id="ARBA00022679"/>
    </source>
</evidence>
<dbReference type="GO" id="GO:0018064">
    <property type="term" value="F:protein-L-histidine N-tele-methyltransferase activity"/>
    <property type="evidence" value="ECO:0007669"/>
    <property type="project" value="UniProtKB-EC"/>
</dbReference>
<protein>
    <recommendedName>
        <fullName evidence="3">protein-histidine N-methyltransferase</fullName>
        <ecNumber evidence="3">2.1.1.85</ecNumber>
    </recommendedName>
</protein>
<dbReference type="EC" id="2.1.1.85" evidence="3"/>
<comment type="caution">
    <text evidence="11">The sequence shown here is derived from an EMBL/GenBank/DDBJ whole genome shotgun (WGS) entry which is preliminary data.</text>
</comment>
<keyword evidence="5" id="KW-0489">Methyltransferase</keyword>
<dbReference type="PANTHER" id="PTHR14614">
    <property type="entry name" value="HEPATOCELLULAR CARCINOMA-ASSOCIATED ANTIGEN"/>
    <property type="match status" value="1"/>
</dbReference>
<feature type="compositionally biased region" description="Acidic residues" evidence="10">
    <location>
        <begin position="216"/>
        <end position="230"/>
    </location>
</feature>
<dbReference type="EMBL" id="LAVV01009157">
    <property type="protein sequence ID" value="KNZ51114.1"/>
    <property type="molecule type" value="Genomic_DNA"/>
</dbReference>
<dbReference type="SUPFAM" id="SSF53335">
    <property type="entry name" value="S-adenosyl-L-methionine-dependent methyltransferases"/>
    <property type="match status" value="1"/>
</dbReference>
<dbReference type="Proteomes" id="UP000037035">
    <property type="component" value="Unassembled WGS sequence"/>
</dbReference>
<keyword evidence="4" id="KW-0963">Cytoplasm</keyword>
<evidence type="ECO:0000256" key="8">
    <source>
        <dbReference type="ARBA" id="ARBA00023242"/>
    </source>
</evidence>
<keyword evidence="6" id="KW-0808">Transferase</keyword>
<evidence type="ECO:0000313" key="11">
    <source>
        <dbReference type="EMBL" id="KNZ51114.1"/>
    </source>
</evidence>
<keyword evidence="12" id="KW-1185">Reference proteome</keyword>
<evidence type="ECO:0000256" key="10">
    <source>
        <dbReference type="SAM" id="MobiDB-lite"/>
    </source>
</evidence>
<dbReference type="AlphaFoldDB" id="A0A0L6URG6"/>
<name>A0A0L6URG6_9BASI</name>
<dbReference type="GO" id="GO:0005737">
    <property type="term" value="C:cytoplasm"/>
    <property type="evidence" value="ECO:0007669"/>
    <property type="project" value="UniProtKB-SubCell"/>
</dbReference>
<evidence type="ECO:0000256" key="3">
    <source>
        <dbReference type="ARBA" id="ARBA00012533"/>
    </source>
</evidence>
<evidence type="ECO:0000256" key="7">
    <source>
        <dbReference type="ARBA" id="ARBA00022691"/>
    </source>
</evidence>
<dbReference type="InterPro" id="IPR029063">
    <property type="entry name" value="SAM-dependent_MTases_sf"/>
</dbReference>
<proteinExistence type="inferred from homology"/>
<comment type="subcellular location">
    <subcellularLocation>
        <location evidence="2">Cytoplasm</location>
    </subcellularLocation>
    <subcellularLocation>
        <location evidence="1">Nucleus</location>
    </subcellularLocation>
</comment>
<evidence type="ECO:0000256" key="4">
    <source>
        <dbReference type="ARBA" id="ARBA00022490"/>
    </source>
</evidence>
<dbReference type="GO" id="GO:0032259">
    <property type="term" value="P:methylation"/>
    <property type="evidence" value="ECO:0007669"/>
    <property type="project" value="UniProtKB-KW"/>
</dbReference>
<evidence type="ECO:0000256" key="9">
    <source>
        <dbReference type="ARBA" id="ARBA00038126"/>
    </source>
</evidence>
<feature type="region of interest" description="Disordered" evidence="10">
    <location>
        <begin position="47"/>
        <end position="68"/>
    </location>
</feature>
<dbReference type="VEuPathDB" id="FungiDB:VP01_408g3"/>
<feature type="region of interest" description="Disordered" evidence="10">
    <location>
        <begin position="209"/>
        <end position="230"/>
    </location>
</feature>
<reference evidence="11 12" key="1">
    <citation type="submission" date="2015-08" db="EMBL/GenBank/DDBJ databases">
        <title>Next Generation Sequencing and Analysis of the Genome of Puccinia sorghi L Schw, the Causal Agent of Maize Common Rust.</title>
        <authorList>
            <person name="Rochi L."/>
            <person name="Burguener G."/>
            <person name="Darino M."/>
            <person name="Turjanski A."/>
            <person name="Kreff E."/>
            <person name="Dieguez M.J."/>
            <person name="Sacco F."/>
        </authorList>
    </citation>
    <scope>NUCLEOTIDE SEQUENCE [LARGE SCALE GENOMIC DNA]</scope>
    <source>
        <strain evidence="11 12">RO10H11247</strain>
    </source>
</reference>
<organism evidence="11 12">
    <name type="scientific">Puccinia sorghi</name>
    <dbReference type="NCBI Taxonomy" id="27349"/>
    <lineage>
        <taxon>Eukaryota</taxon>
        <taxon>Fungi</taxon>
        <taxon>Dikarya</taxon>
        <taxon>Basidiomycota</taxon>
        <taxon>Pucciniomycotina</taxon>
        <taxon>Pucciniomycetes</taxon>
        <taxon>Pucciniales</taxon>
        <taxon>Pucciniaceae</taxon>
        <taxon>Puccinia</taxon>
    </lineage>
</organism>
<accession>A0A0L6URG6</accession>
<keyword evidence="8" id="KW-0539">Nucleus</keyword>
<dbReference type="InterPro" id="IPR019410">
    <property type="entry name" value="Methyltransf_16"/>
</dbReference>
<evidence type="ECO:0000313" key="12">
    <source>
        <dbReference type="Proteomes" id="UP000037035"/>
    </source>
</evidence>
<gene>
    <name evidence="11" type="ORF">VP01_408g3</name>
</gene>
<dbReference type="PANTHER" id="PTHR14614:SF39">
    <property type="entry name" value="HISTIDINE PROTEIN METHYLTRANSFERASE 1 HOMOLOG"/>
    <property type="match status" value="1"/>
</dbReference>